<gene>
    <name evidence="2" type="ordered locus">BBR47_30920</name>
</gene>
<keyword evidence="3" id="KW-1185">Reference proteome</keyword>
<evidence type="ECO:0000256" key="1">
    <source>
        <dbReference type="SAM" id="Phobius"/>
    </source>
</evidence>
<protein>
    <submittedName>
        <fullName evidence="2">Uncharacterized protein</fullName>
    </submittedName>
</protein>
<dbReference type="KEGG" id="bbe:BBR47_30920"/>
<name>C0ZE60_BREBN</name>
<dbReference type="AlphaFoldDB" id="C0ZE60"/>
<dbReference type="Proteomes" id="UP000001877">
    <property type="component" value="Chromosome"/>
</dbReference>
<organism evidence="2 3">
    <name type="scientific">Brevibacillus brevis (strain 47 / JCM 6285 / NBRC 100599)</name>
    <dbReference type="NCBI Taxonomy" id="358681"/>
    <lineage>
        <taxon>Bacteria</taxon>
        <taxon>Bacillati</taxon>
        <taxon>Bacillota</taxon>
        <taxon>Bacilli</taxon>
        <taxon>Bacillales</taxon>
        <taxon>Paenibacillaceae</taxon>
        <taxon>Brevibacillus</taxon>
    </lineage>
</organism>
<sequence length="38" mass="4444">MDDKHINKTNSKWVIWGFILSVLACAVSMVIFIYVMRN</sequence>
<dbReference type="STRING" id="358681.BBR47_30920"/>
<evidence type="ECO:0000313" key="3">
    <source>
        <dbReference type="Proteomes" id="UP000001877"/>
    </source>
</evidence>
<dbReference type="EMBL" id="AP008955">
    <property type="protein sequence ID" value="BAH44069.1"/>
    <property type="molecule type" value="Genomic_DNA"/>
</dbReference>
<feature type="transmembrane region" description="Helical" evidence="1">
    <location>
        <begin position="13"/>
        <end position="35"/>
    </location>
</feature>
<keyword evidence="1" id="KW-1133">Transmembrane helix</keyword>
<reference evidence="2 3" key="1">
    <citation type="submission" date="2005-03" db="EMBL/GenBank/DDBJ databases">
        <title>Brevibacillus brevis strain 47, complete genome.</title>
        <authorList>
            <person name="Hosoyama A."/>
            <person name="Yamada R."/>
            <person name="Hongo Y."/>
            <person name="Terui Y."/>
            <person name="Ankai A."/>
            <person name="Masuyama W."/>
            <person name="Sekiguchi M."/>
            <person name="Takeda T."/>
            <person name="Asano K."/>
            <person name="Ohji S."/>
            <person name="Ichikawa N."/>
            <person name="Narita S."/>
            <person name="Aoki N."/>
            <person name="Miura H."/>
            <person name="Matsushita S."/>
            <person name="Sekigawa T."/>
            <person name="Yamagata H."/>
            <person name="Yoshikawa H."/>
            <person name="Udaka S."/>
            <person name="Tanikawa S."/>
            <person name="Fujita N."/>
        </authorList>
    </citation>
    <scope>NUCLEOTIDE SEQUENCE [LARGE SCALE GENOMIC DNA]</scope>
    <source>
        <strain evidence="3">47 / JCM 6285 / NBRC 100599</strain>
    </source>
</reference>
<dbReference type="HOGENOM" id="CLU_219973_0_0_9"/>
<keyword evidence="1" id="KW-0812">Transmembrane</keyword>
<keyword evidence="1" id="KW-0472">Membrane</keyword>
<accession>C0ZE60</accession>
<dbReference type="PROSITE" id="PS51257">
    <property type="entry name" value="PROKAR_LIPOPROTEIN"/>
    <property type="match status" value="1"/>
</dbReference>
<evidence type="ECO:0000313" key="2">
    <source>
        <dbReference type="EMBL" id="BAH44069.1"/>
    </source>
</evidence>
<proteinExistence type="predicted"/>